<evidence type="ECO:0000313" key="2">
    <source>
        <dbReference type="Proteomes" id="UP001169063"/>
    </source>
</evidence>
<organism evidence="1 2">
    <name type="scientific">Peiella sedimenti</name>
    <dbReference type="NCBI Taxonomy" id="3061083"/>
    <lineage>
        <taxon>Bacteria</taxon>
        <taxon>Pseudomonadati</taxon>
        <taxon>Pseudomonadota</taxon>
        <taxon>Alphaproteobacteria</taxon>
        <taxon>Caulobacterales</taxon>
        <taxon>Caulobacteraceae</taxon>
        <taxon>Peiella</taxon>
    </lineage>
</organism>
<accession>A0ABT8SPQ2</accession>
<gene>
    <name evidence="1" type="ORF">Q0812_10385</name>
</gene>
<dbReference type="EMBL" id="JAUKTR010000004">
    <property type="protein sequence ID" value="MDO1559833.1"/>
    <property type="molecule type" value="Genomic_DNA"/>
</dbReference>
<sequence>MMNLEDHLLADSLTPEAEYACPLCLRRGPPFMFAATHEDDRFEHDYVCSTCLRDAERAEIAAAEADADAEADWSAVKVERNRRINEALWAVSPGSPLTQECQAAFAAMIGELHRVTIDFYTPADVVWPIIPELAFEAPPGEG</sequence>
<reference evidence="1" key="1">
    <citation type="submission" date="2023-07" db="EMBL/GenBank/DDBJ databases">
        <title>Brevundimonas soil sp. nov., isolated from the soil of chemical plant.</title>
        <authorList>
            <person name="Wu N."/>
        </authorList>
    </citation>
    <scope>NUCLEOTIDE SEQUENCE</scope>
    <source>
        <strain evidence="1">XZ-24</strain>
    </source>
</reference>
<name>A0ABT8SPQ2_9CAUL</name>
<comment type="caution">
    <text evidence="1">The sequence shown here is derived from an EMBL/GenBank/DDBJ whole genome shotgun (WGS) entry which is preliminary data.</text>
</comment>
<protein>
    <submittedName>
        <fullName evidence="1">Uncharacterized protein</fullName>
    </submittedName>
</protein>
<dbReference type="Proteomes" id="UP001169063">
    <property type="component" value="Unassembled WGS sequence"/>
</dbReference>
<dbReference type="RefSeq" id="WP_302110265.1">
    <property type="nucleotide sequence ID" value="NZ_JAUKTR010000004.1"/>
</dbReference>
<evidence type="ECO:0000313" key="1">
    <source>
        <dbReference type="EMBL" id="MDO1559833.1"/>
    </source>
</evidence>
<keyword evidence="2" id="KW-1185">Reference proteome</keyword>
<proteinExistence type="predicted"/>